<dbReference type="PANTHER" id="PTHR43317:SF1">
    <property type="entry name" value="THERMOSPERMINE SYNTHASE ACAULIS5"/>
    <property type="match status" value="1"/>
</dbReference>
<keyword evidence="3 4" id="KW-0620">Polyamine biosynthesis</keyword>
<name>A0A4D6HE82_9EURY</name>
<dbReference type="InterPro" id="IPR030374">
    <property type="entry name" value="PABS"/>
</dbReference>
<keyword evidence="4" id="KW-1003">Cell membrane</keyword>
<dbReference type="PROSITE" id="PS51006">
    <property type="entry name" value="PABS_2"/>
    <property type="match status" value="1"/>
</dbReference>
<gene>
    <name evidence="4" type="primary">speE</name>
    <name evidence="7" type="ORF">DV733_10180</name>
</gene>
<feature type="transmembrane region" description="Helical" evidence="4">
    <location>
        <begin position="156"/>
        <end position="172"/>
    </location>
</feature>
<comment type="caution">
    <text evidence="4">Lacks conserved residue(s) required for the propagation of feature annotation.</text>
</comment>
<feature type="transmembrane region" description="Helical" evidence="4">
    <location>
        <begin position="128"/>
        <end position="150"/>
    </location>
</feature>
<feature type="binding site" evidence="4">
    <location>
        <position position="347"/>
    </location>
    <ligand>
        <name>S-methyl-5'-thioadenosine</name>
        <dbReference type="ChEBI" id="CHEBI:17509"/>
    </ligand>
</feature>
<evidence type="ECO:0000256" key="1">
    <source>
        <dbReference type="ARBA" id="ARBA00007867"/>
    </source>
</evidence>
<proteinExistence type="inferred from homology"/>
<dbReference type="Gene3D" id="3.40.50.150">
    <property type="entry name" value="Vaccinia Virus protein VP39"/>
    <property type="match status" value="1"/>
</dbReference>
<reference evidence="7 8" key="1">
    <citation type="journal article" date="2019" name="Nat. Commun.">
        <title>A new type of DNA phosphorothioation-based antiviral system in archaea.</title>
        <authorList>
            <person name="Xiong L."/>
            <person name="Liu S."/>
            <person name="Chen S."/>
            <person name="Xiao Y."/>
            <person name="Zhu B."/>
            <person name="Gao Y."/>
            <person name="Zhang Y."/>
            <person name="Chen B."/>
            <person name="Luo J."/>
            <person name="Deng Z."/>
            <person name="Chen X."/>
            <person name="Wang L."/>
            <person name="Chen S."/>
        </authorList>
    </citation>
    <scope>NUCLEOTIDE SEQUENCE [LARGE SCALE GENOMIC DNA]</scope>
    <source>
        <strain evidence="7 8">CBA1105</strain>
    </source>
</reference>
<dbReference type="Pfam" id="PF01564">
    <property type="entry name" value="Spermine_synth"/>
    <property type="match status" value="1"/>
</dbReference>
<feature type="binding site" evidence="4">
    <location>
        <begin position="321"/>
        <end position="322"/>
    </location>
    <ligand>
        <name>S-methyl-5'-thioadenosine</name>
        <dbReference type="ChEBI" id="CHEBI:17509"/>
    </ligand>
</feature>
<keyword evidence="8" id="KW-1185">Reference proteome</keyword>
<dbReference type="STRING" id="1457250.GCA_000755225_00863"/>
<evidence type="ECO:0000259" key="6">
    <source>
        <dbReference type="PROSITE" id="PS51006"/>
    </source>
</evidence>
<feature type="transmembrane region" description="Helical" evidence="4">
    <location>
        <begin position="20"/>
        <end position="40"/>
    </location>
</feature>
<evidence type="ECO:0000256" key="3">
    <source>
        <dbReference type="ARBA" id="ARBA00023115"/>
    </source>
</evidence>
<feature type="binding site" evidence="4">
    <location>
        <position position="294"/>
    </location>
    <ligand>
        <name>S-methyl-5'-thioadenosine</name>
        <dbReference type="ChEBI" id="CHEBI:17509"/>
    </ligand>
</feature>
<dbReference type="GO" id="GO:0010487">
    <property type="term" value="F:thermospermine synthase activity"/>
    <property type="evidence" value="ECO:0007669"/>
    <property type="project" value="TreeGrafter"/>
</dbReference>
<dbReference type="GO" id="GO:0005886">
    <property type="term" value="C:plasma membrane"/>
    <property type="evidence" value="ECO:0007669"/>
    <property type="project" value="UniProtKB-SubCell"/>
</dbReference>
<dbReference type="AlphaFoldDB" id="A0A4D6HE82"/>
<feature type="transmembrane region" description="Helical" evidence="4">
    <location>
        <begin position="52"/>
        <end position="78"/>
    </location>
</feature>
<dbReference type="NCBIfam" id="NF037959">
    <property type="entry name" value="MFS_SpdSyn"/>
    <property type="match status" value="1"/>
</dbReference>
<dbReference type="KEGG" id="hsn:DV733_10180"/>
<dbReference type="HAMAP" id="MF_00198">
    <property type="entry name" value="Spermidine_synth"/>
    <property type="match status" value="1"/>
</dbReference>
<comment type="catalytic activity">
    <reaction evidence="4">
        <text>S-adenosyl 3-(methylsulfanyl)propylamine + putrescine = S-methyl-5'-thioadenosine + spermidine + H(+)</text>
        <dbReference type="Rhea" id="RHEA:12721"/>
        <dbReference type="ChEBI" id="CHEBI:15378"/>
        <dbReference type="ChEBI" id="CHEBI:17509"/>
        <dbReference type="ChEBI" id="CHEBI:57443"/>
        <dbReference type="ChEBI" id="CHEBI:57834"/>
        <dbReference type="ChEBI" id="CHEBI:326268"/>
        <dbReference type="EC" id="2.5.1.16"/>
    </reaction>
</comment>
<comment type="pathway">
    <text evidence="4">Amine and polyamine biosynthesis; spermidine biosynthesis; spermidine from putrescine: step 1/1.</text>
</comment>
<dbReference type="InterPro" id="IPR029063">
    <property type="entry name" value="SAM-dependent_MTases_sf"/>
</dbReference>
<feature type="transmembrane region" description="Helical" evidence="4">
    <location>
        <begin position="179"/>
        <end position="198"/>
    </location>
</feature>
<dbReference type="CDD" id="cd02440">
    <property type="entry name" value="AdoMet_MTases"/>
    <property type="match status" value="1"/>
</dbReference>
<comment type="function">
    <text evidence="4">Catalyzes the irreversible transfer of a propylamine group from the amino donor S-adenosylmethioninamine (decarboxy-AdoMet) to putrescine (1,4-diaminobutane) to yield spermidine.</text>
</comment>
<keyword evidence="4" id="KW-0745">Spermidine biosynthesis</keyword>
<feature type="transmembrane region" description="Helical" evidence="4">
    <location>
        <begin position="90"/>
        <end position="108"/>
    </location>
</feature>
<accession>A0A4D6HE82</accession>
<sequence length="493" mass="52811">MGLEILAGRMVAPAFGSSVYTWGSIIGVFLAALSLGYALGGRYAATHASNQALAILSAVAAVSVAAVAVGGDVVITWFDTLNLVEPRYAAILPVTLLFGPMTFLLGVISPFAAEQSAAESHGSASGRVYAVGTIGSIVGAFGATFLLIPAFPVGEVALLLALPLIVVAVLVGDTEPPTVAAVGLAVVAVGLAGFLVVAGPPMTGDTIYETQTAYSDLEVRQDEGVRTMYIGGVPQSATYVDGREGYVFDYAPYMHLPMLLTDDVDRVLFIGGGGFTGPQRYVEEYPNVTIDAVEIDPQVVDTAERYFGLQESDRLQVHVADGREFLQSTDRTYDVIILDAFQADKVPFHLTTREFVELTRSKLDEDGVLMANIISARSGEGSAFYRAMIKTVDTTYPHLYTFPTADTPNLQNIELVATKHADFTQADLQRLNDRRDIGLDLSEEIERYRRAETVPTGDVPILTDDYAPVDSLLDEQVDKPYVITGWNGTTATG</sequence>
<evidence type="ECO:0000313" key="7">
    <source>
        <dbReference type="EMBL" id="QCC51586.1"/>
    </source>
</evidence>
<dbReference type="EMBL" id="CP031310">
    <property type="protein sequence ID" value="QCC51586.1"/>
    <property type="molecule type" value="Genomic_DNA"/>
</dbReference>
<dbReference type="InterPro" id="IPR001045">
    <property type="entry name" value="Spermi_synthase"/>
</dbReference>
<evidence type="ECO:0000313" key="8">
    <source>
        <dbReference type="Proteomes" id="UP000296706"/>
    </source>
</evidence>
<dbReference type="OrthoDB" id="10538at2157"/>
<dbReference type="SUPFAM" id="SSF53335">
    <property type="entry name" value="S-adenosyl-L-methionine-dependent methyltransferases"/>
    <property type="match status" value="1"/>
</dbReference>
<comment type="similarity">
    <text evidence="1 4">Belongs to the spermidine/spermine synthase family.</text>
</comment>
<dbReference type="PANTHER" id="PTHR43317">
    <property type="entry name" value="THERMOSPERMINE SYNTHASE ACAULIS5"/>
    <property type="match status" value="1"/>
</dbReference>
<dbReference type="EC" id="2.5.1.16" evidence="4"/>
<keyword evidence="4" id="KW-1133">Transmembrane helix</keyword>
<comment type="subunit">
    <text evidence="4">Homodimer or homotetramer.</text>
</comment>
<evidence type="ECO:0000256" key="4">
    <source>
        <dbReference type="HAMAP-Rule" id="MF_00198"/>
    </source>
</evidence>
<keyword evidence="4" id="KW-0812">Transmembrane</keyword>
<dbReference type="GO" id="GO:0008295">
    <property type="term" value="P:spermidine biosynthetic process"/>
    <property type="evidence" value="ECO:0007669"/>
    <property type="project" value="UniProtKB-UniRule"/>
</dbReference>
<dbReference type="GO" id="GO:0004766">
    <property type="term" value="F:spermidine synthase activity"/>
    <property type="evidence" value="ECO:0007669"/>
    <property type="project" value="UniProtKB-UniRule"/>
</dbReference>
<feature type="active site" description="Proton acceptor" evidence="4 5">
    <location>
        <position position="339"/>
    </location>
</feature>
<evidence type="ECO:0000256" key="2">
    <source>
        <dbReference type="ARBA" id="ARBA00022679"/>
    </source>
</evidence>
<organism evidence="7 8">
    <name type="scientific">Halapricum salinum</name>
    <dbReference type="NCBI Taxonomy" id="1457250"/>
    <lineage>
        <taxon>Archaea</taxon>
        <taxon>Methanobacteriati</taxon>
        <taxon>Methanobacteriota</taxon>
        <taxon>Stenosarchaea group</taxon>
        <taxon>Halobacteria</taxon>
        <taxon>Halobacteriales</taxon>
        <taxon>Haloarculaceae</taxon>
        <taxon>Halapricum</taxon>
    </lineage>
</organism>
<feature type="domain" description="PABS" evidence="6">
    <location>
        <begin position="183"/>
        <end position="422"/>
    </location>
</feature>
<keyword evidence="2 4" id="KW-0808">Transferase</keyword>
<protein>
    <recommendedName>
        <fullName evidence="4">Polyamine aminopropyltransferase</fullName>
    </recommendedName>
    <alternativeName>
        <fullName evidence="4">Putrescine aminopropyltransferase</fullName>
        <shortName evidence="4">PAPT</shortName>
    </alternativeName>
    <alternativeName>
        <fullName evidence="4">Spermidine synthase</fullName>
        <shortName evidence="4">SPDS</shortName>
        <shortName evidence="4">SPDSY</shortName>
        <ecNumber evidence="4">2.5.1.16</ecNumber>
    </alternativeName>
</protein>
<keyword evidence="4" id="KW-0472">Membrane</keyword>
<dbReference type="Proteomes" id="UP000296706">
    <property type="component" value="Chromosome"/>
</dbReference>
<comment type="subcellular location">
    <subcellularLocation>
        <location evidence="4">Cell membrane</location>
        <topology evidence="4">Multi-pass membrane protein</topology>
    </subcellularLocation>
</comment>
<dbReference type="UniPathway" id="UPA00248">
    <property type="reaction ID" value="UER00314"/>
</dbReference>
<evidence type="ECO:0000256" key="5">
    <source>
        <dbReference type="PROSITE-ProRule" id="PRU00354"/>
    </source>
</evidence>